<keyword evidence="2" id="KW-1185">Reference proteome</keyword>
<sequence length="98" mass="11557">MERVKQAPSRLGNDENLCLADQIWGEKNYSEYLFQVQRTSAEEIIWLLDELCLVRAALVTQCDASELEFYKEKVISYACETHWKYKFLTVARVTMEKK</sequence>
<dbReference type="AlphaFoldDB" id="A0A2T3ZY52"/>
<dbReference type="GeneID" id="36622468"/>
<reference evidence="1 2" key="1">
    <citation type="submission" date="2016-07" db="EMBL/GenBank/DDBJ databases">
        <title>Multiple horizontal gene transfer events from other fungi enriched the ability of initially mycotrophic Trichoderma (Ascomycota) to feed on dead plant biomass.</title>
        <authorList>
            <consortium name="DOE Joint Genome Institute"/>
            <person name="Aerts A."/>
            <person name="Atanasova L."/>
            <person name="Chenthamara K."/>
            <person name="Zhang J."/>
            <person name="Grujic M."/>
            <person name="Henrissat B."/>
            <person name="Kuo A."/>
            <person name="Salamov A."/>
            <person name="Lipzen A."/>
            <person name="Labutti K."/>
            <person name="Barry K."/>
            <person name="Miao Y."/>
            <person name="Rahimi M.J."/>
            <person name="Shen Q."/>
            <person name="Grigoriev I.V."/>
            <person name="Kubicek C.P."/>
            <person name="Druzhinina I.S."/>
        </authorList>
    </citation>
    <scope>NUCLEOTIDE SEQUENCE [LARGE SCALE GENOMIC DNA]</scope>
    <source>
        <strain evidence="1 2">CBS 226.95</strain>
    </source>
</reference>
<evidence type="ECO:0000313" key="1">
    <source>
        <dbReference type="EMBL" id="PTB49737.1"/>
    </source>
</evidence>
<organism evidence="1 2">
    <name type="scientific">Trichoderma harzianum CBS 226.95</name>
    <dbReference type="NCBI Taxonomy" id="983964"/>
    <lineage>
        <taxon>Eukaryota</taxon>
        <taxon>Fungi</taxon>
        <taxon>Dikarya</taxon>
        <taxon>Ascomycota</taxon>
        <taxon>Pezizomycotina</taxon>
        <taxon>Sordariomycetes</taxon>
        <taxon>Hypocreomycetidae</taxon>
        <taxon>Hypocreales</taxon>
        <taxon>Hypocreaceae</taxon>
        <taxon>Trichoderma</taxon>
    </lineage>
</organism>
<gene>
    <name evidence="1" type="ORF">M431DRAFT_265926</name>
</gene>
<dbReference type="Proteomes" id="UP000241690">
    <property type="component" value="Unassembled WGS sequence"/>
</dbReference>
<accession>A0A2T3ZY52</accession>
<evidence type="ECO:0000313" key="2">
    <source>
        <dbReference type="Proteomes" id="UP000241690"/>
    </source>
</evidence>
<name>A0A2T3ZY52_TRIHA</name>
<proteinExistence type="predicted"/>
<protein>
    <submittedName>
        <fullName evidence="1">Uncharacterized protein</fullName>
    </submittedName>
</protein>
<dbReference type="EMBL" id="KZ679690">
    <property type="protein sequence ID" value="PTB49737.1"/>
    <property type="molecule type" value="Genomic_DNA"/>
</dbReference>
<dbReference type="RefSeq" id="XP_024769414.1">
    <property type="nucleotide sequence ID" value="XM_024913904.1"/>
</dbReference>